<dbReference type="EMBL" id="MPNT01000016">
    <property type="protein sequence ID" value="OJZ71996.1"/>
    <property type="molecule type" value="Genomic_DNA"/>
</dbReference>
<proteinExistence type="predicted"/>
<reference evidence="1 2" key="1">
    <citation type="submission" date="2016-11" db="EMBL/GenBank/DDBJ databases">
        <title>Genome sequences of unsequenced Mycobacteria.</title>
        <authorList>
            <person name="Greninger A.L."/>
            <person name="Fang F."/>
            <person name="Jerome K.R."/>
        </authorList>
    </citation>
    <scope>NUCLEOTIDE SEQUENCE [LARGE SCALE GENOMIC DNA]</scope>
    <source>
        <strain evidence="1 2">M11</strain>
    </source>
</reference>
<accession>A0A1Q4HSL3</accession>
<evidence type="ECO:0000313" key="2">
    <source>
        <dbReference type="Proteomes" id="UP000186438"/>
    </source>
</evidence>
<comment type="caution">
    <text evidence="1">The sequence shown here is derived from an EMBL/GenBank/DDBJ whole genome shotgun (WGS) entry which is preliminary data.</text>
</comment>
<dbReference type="STRING" id="53378.BRW65_18060"/>
<gene>
    <name evidence="1" type="ORF">BRW65_18060</name>
</gene>
<sequence>MRADLASRPPLTYAQVTQIVDLLDRPSAAHHPAAVIVTLRSLIPGAAVRLEAAPRLQAIECLQAFEAAMIEALTADQV</sequence>
<dbReference type="AlphaFoldDB" id="A0A1Q4HSL3"/>
<keyword evidence="2" id="KW-1185">Reference proteome</keyword>
<evidence type="ECO:0000313" key="1">
    <source>
        <dbReference type="EMBL" id="OJZ71996.1"/>
    </source>
</evidence>
<organism evidence="1 2">
    <name type="scientific">Mycobacterium paraffinicum</name>
    <dbReference type="NCBI Taxonomy" id="53378"/>
    <lineage>
        <taxon>Bacteria</taxon>
        <taxon>Bacillati</taxon>
        <taxon>Actinomycetota</taxon>
        <taxon>Actinomycetes</taxon>
        <taxon>Mycobacteriales</taxon>
        <taxon>Mycobacteriaceae</taxon>
        <taxon>Mycobacterium</taxon>
    </lineage>
</organism>
<protein>
    <submittedName>
        <fullName evidence="1">Uncharacterized protein</fullName>
    </submittedName>
</protein>
<name>A0A1Q4HSL3_9MYCO</name>
<dbReference type="Proteomes" id="UP000186438">
    <property type="component" value="Unassembled WGS sequence"/>
</dbReference>